<evidence type="ECO:0000259" key="2">
    <source>
        <dbReference type="Pfam" id="PF13649"/>
    </source>
</evidence>
<accession>A0ABW3W453</accession>
<dbReference type="SUPFAM" id="SSF53335">
    <property type="entry name" value="S-adenosyl-L-methionine-dependent methyltransferases"/>
    <property type="match status" value="1"/>
</dbReference>
<comment type="caution">
    <text evidence="3">The sequence shown here is derived from an EMBL/GenBank/DDBJ whole genome shotgun (WGS) entry which is preliminary data.</text>
</comment>
<dbReference type="InterPro" id="IPR041698">
    <property type="entry name" value="Methyltransf_25"/>
</dbReference>
<keyword evidence="3" id="KW-0489">Methyltransferase</keyword>
<evidence type="ECO:0000259" key="1">
    <source>
        <dbReference type="Pfam" id="PF00069"/>
    </source>
</evidence>
<keyword evidence="4" id="KW-1185">Reference proteome</keyword>
<organism evidence="3 4">
    <name type="scientific">Nocardioides ginsengisoli</name>
    <dbReference type="NCBI Taxonomy" id="363868"/>
    <lineage>
        <taxon>Bacteria</taxon>
        <taxon>Bacillati</taxon>
        <taxon>Actinomycetota</taxon>
        <taxon>Actinomycetes</taxon>
        <taxon>Propionibacteriales</taxon>
        <taxon>Nocardioidaceae</taxon>
        <taxon>Nocardioides</taxon>
    </lineage>
</organism>
<dbReference type="Proteomes" id="UP001597229">
    <property type="component" value="Unassembled WGS sequence"/>
</dbReference>
<reference evidence="4" key="1">
    <citation type="journal article" date="2019" name="Int. J. Syst. Evol. Microbiol.">
        <title>The Global Catalogue of Microorganisms (GCM) 10K type strain sequencing project: providing services to taxonomists for standard genome sequencing and annotation.</title>
        <authorList>
            <consortium name="The Broad Institute Genomics Platform"/>
            <consortium name="The Broad Institute Genome Sequencing Center for Infectious Disease"/>
            <person name="Wu L."/>
            <person name="Ma J."/>
        </authorList>
    </citation>
    <scope>NUCLEOTIDE SEQUENCE [LARGE SCALE GENOMIC DNA]</scope>
    <source>
        <strain evidence="4">CCUG 52478</strain>
    </source>
</reference>
<dbReference type="Pfam" id="PF13649">
    <property type="entry name" value="Methyltransf_25"/>
    <property type="match status" value="1"/>
</dbReference>
<dbReference type="Gene3D" id="1.10.510.10">
    <property type="entry name" value="Transferase(Phosphotransferase) domain 1"/>
    <property type="match status" value="1"/>
</dbReference>
<dbReference type="GO" id="GO:0032259">
    <property type="term" value="P:methylation"/>
    <property type="evidence" value="ECO:0007669"/>
    <property type="project" value="UniProtKB-KW"/>
</dbReference>
<evidence type="ECO:0000313" key="4">
    <source>
        <dbReference type="Proteomes" id="UP001597229"/>
    </source>
</evidence>
<dbReference type="SUPFAM" id="SSF56112">
    <property type="entry name" value="Protein kinase-like (PK-like)"/>
    <property type="match status" value="1"/>
</dbReference>
<proteinExistence type="predicted"/>
<dbReference type="InterPro" id="IPR000719">
    <property type="entry name" value="Prot_kinase_dom"/>
</dbReference>
<feature type="domain" description="Protein kinase" evidence="1">
    <location>
        <begin position="103"/>
        <end position="177"/>
    </location>
</feature>
<dbReference type="CDD" id="cd02440">
    <property type="entry name" value="AdoMet_MTases"/>
    <property type="match status" value="1"/>
</dbReference>
<protein>
    <submittedName>
        <fullName evidence="3">Methyltransferase domain-containing protein</fullName>
    </submittedName>
</protein>
<dbReference type="InterPro" id="IPR029063">
    <property type="entry name" value="SAM-dependent_MTases_sf"/>
</dbReference>
<feature type="domain" description="Methyltransferase" evidence="2">
    <location>
        <begin position="291"/>
        <end position="380"/>
    </location>
</feature>
<gene>
    <name evidence="3" type="ORF">ACFQ3F_18740</name>
</gene>
<dbReference type="GO" id="GO:0008168">
    <property type="term" value="F:methyltransferase activity"/>
    <property type="evidence" value="ECO:0007669"/>
    <property type="project" value="UniProtKB-KW"/>
</dbReference>
<dbReference type="Pfam" id="PF00069">
    <property type="entry name" value="Pkinase"/>
    <property type="match status" value="1"/>
</dbReference>
<sequence>MAAPTEPNDVAAMSPADHVKAEEAAWQAIVADVLGAGAELVSVSRFITDSRTYRAGDKLAKIRRIDPAWPADAGMEVEAGFLRSLGREVDYAQRDGWEISLQEVLPGSTFSSHLFDQQETSFTTKDRMRVLRSLVPELRALHKQGIAHGDLRTDNILVEGDDVRLVDFDRATRTSPRRAALRDWVGIGAGPTPFWKLAAVSLAPKSLTAARRVRYQLVKNRPAAKVAGETRDVAILRDAWHLAEQSAANARGQGLAYYALSYRGSHLSGERAWPLRWDPIAASVDFTGKRVLELGCNMGLLSNFAKMHGAAETHGVDHDHTIVDAAKTVARAFETGCTFEQLDLMGEEKWEERLSGYDMVTALSIVHWLPDRDRVLRFLAQHAELLYEGHDELDDEIALLNSLGFDQVDVVLRTERDRHVLLARRTGS</sequence>
<dbReference type="RefSeq" id="WP_367920365.1">
    <property type="nucleotide sequence ID" value="NZ_BAABAC010000030.1"/>
</dbReference>
<dbReference type="EMBL" id="JBHTLX010000023">
    <property type="protein sequence ID" value="MFD1249844.1"/>
    <property type="molecule type" value="Genomic_DNA"/>
</dbReference>
<keyword evidence="3" id="KW-0808">Transferase</keyword>
<dbReference type="Gene3D" id="3.40.50.150">
    <property type="entry name" value="Vaccinia Virus protein VP39"/>
    <property type="match status" value="1"/>
</dbReference>
<evidence type="ECO:0000313" key="3">
    <source>
        <dbReference type="EMBL" id="MFD1249844.1"/>
    </source>
</evidence>
<name>A0ABW3W453_9ACTN</name>
<dbReference type="InterPro" id="IPR011009">
    <property type="entry name" value="Kinase-like_dom_sf"/>
</dbReference>